<dbReference type="GO" id="GO:0005829">
    <property type="term" value="C:cytosol"/>
    <property type="evidence" value="ECO:0007669"/>
    <property type="project" value="TreeGrafter"/>
</dbReference>
<evidence type="ECO:0000313" key="19">
    <source>
        <dbReference type="EMBL" id="KYH29603.1"/>
    </source>
</evidence>
<keyword evidence="7" id="KW-0482">Metalloprotease</keyword>
<keyword evidence="5 19" id="KW-0378">Hydrolase</keyword>
<evidence type="ECO:0000256" key="14">
    <source>
        <dbReference type="ARBA" id="ARBA00075285"/>
    </source>
</evidence>
<evidence type="ECO:0000256" key="11">
    <source>
        <dbReference type="ARBA" id="ARBA00044252"/>
    </source>
</evidence>
<dbReference type="Proteomes" id="UP000075374">
    <property type="component" value="Unassembled WGS sequence"/>
</dbReference>
<comment type="cofactor">
    <cofactor evidence="2">
        <name>Zn(2+)</name>
        <dbReference type="ChEBI" id="CHEBI:29105"/>
    </cofactor>
</comment>
<dbReference type="SUPFAM" id="SSF53187">
    <property type="entry name" value="Zn-dependent exopeptidases"/>
    <property type="match status" value="1"/>
</dbReference>
<dbReference type="GO" id="GO:0006508">
    <property type="term" value="P:proteolysis"/>
    <property type="evidence" value="ECO:0007669"/>
    <property type="project" value="UniProtKB-KW"/>
</dbReference>
<keyword evidence="6" id="KW-0862">Zinc</keyword>
<dbReference type="PANTHER" id="PTHR43501:SF1">
    <property type="entry name" value="CYTOSOL NON-SPECIFIC DIPEPTIDASE"/>
    <property type="match status" value="1"/>
</dbReference>
<dbReference type="AlphaFoldDB" id="A0A151APT6"/>
<evidence type="ECO:0000256" key="7">
    <source>
        <dbReference type="ARBA" id="ARBA00023049"/>
    </source>
</evidence>
<evidence type="ECO:0000256" key="13">
    <source>
        <dbReference type="ARBA" id="ARBA00071271"/>
    </source>
</evidence>
<dbReference type="STRING" id="1121305.CLCOL_08340"/>
<dbReference type="Gene3D" id="3.40.630.10">
    <property type="entry name" value="Zn peptidases"/>
    <property type="match status" value="2"/>
</dbReference>
<dbReference type="InterPro" id="IPR011650">
    <property type="entry name" value="Peptidase_M20_dimer"/>
</dbReference>
<evidence type="ECO:0000256" key="3">
    <source>
        <dbReference type="ARBA" id="ARBA00022670"/>
    </source>
</evidence>
<evidence type="ECO:0000256" key="4">
    <source>
        <dbReference type="ARBA" id="ARBA00022723"/>
    </source>
</evidence>
<evidence type="ECO:0000259" key="18">
    <source>
        <dbReference type="Pfam" id="PF07687"/>
    </source>
</evidence>
<dbReference type="PRINTS" id="PR00934">
    <property type="entry name" value="XHISDIPTASE"/>
</dbReference>
<evidence type="ECO:0000256" key="5">
    <source>
        <dbReference type="ARBA" id="ARBA00022801"/>
    </source>
</evidence>
<dbReference type="NCBIfam" id="TIGR01893">
    <property type="entry name" value="aa-his-dipept"/>
    <property type="match status" value="1"/>
</dbReference>
<name>A0A151APT6_9CLOT</name>
<dbReference type="InterPro" id="IPR002933">
    <property type="entry name" value="Peptidase_M20"/>
</dbReference>
<protein>
    <recommendedName>
        <fullName evidence="13">Cytosol non-specific dipeptidase</fullName>
        <ecNumber evidence="10">3.4.13.18</ecNumber>
    </recommendedName>
    <alternativeName>
        <fullName evidence="16">Aminoacyl-histidine dipeptidase</fullName>
    </alternativeName>
    <alternativeName>
        <fullName evidence="15">Beta-alanyl-histidine dipeptidase</fullName>
    </alternativeName>
    <alternativeName>
        <fullName evidence="14">Carnosinase</fullName>
    </alternativeName>
    <alternativeName>
        <fullName evidence="11">Peptidase D</fullName>
    </alternativeName>
    <alternativeName>
        <fullName evidence="17">Xaa-His dipeptidase</fullName>
    </alternativeName>
</protein>
<dbReference type="FunFam" id="3.40.630.10:FF:000072">
    <property type="entry name" value="Aminoacyl-histidine dipeptidase"/>
    <property type="match status" value="1"/>
</dbReference>
<evidence type="ECO:0000256" key="6">
    <source>
        <dbReference type="ARBA" id="ARBA00022833"/>
    </source>
</evidence>
<dbReference type="PIRSF" id="PIRSF016599">
    <property type="entry name" value="Xaa-His_dipept"/>
    <property type="match status" value="1"/>
</dbReference>
<dbReference type="PATRIC" id="fig|1121305.3.peg.848"/>
<evidence type="ECO:0000256" key="2">
    <source>
        <dbReference type="ARBA" id="ARBA00001947"/>
    </source>
</evidence>
<evidence type="ECO:0000256" key="9">
    <source>
        <dbReference type="ARBA" id="ARBA00036421"/>
    </source>
</evidence>
<dbReference type="FunFam" id="3.40.630.10:FF:000015">
    <property type="entry name" value="Aminoacyl-histidine dipeptidase PepD"/>
    <property type="match status" value="1"/>
</dbReference>
<comment type="similarity">
    <text evidence="12">Belongs to the peptidase M20C family.</text>
</comment>
<comment type="caution">
    <text evidence="19">The sequence shown here is derived from an EMBL/GenBank/DDBJ whole genome shotgun (WGS) entry which is preliminary data.</text>
</comment>
<dbReference type="GO" id="GO:0070573">
    <property type="term" value="F:metallodipeptidase activity"/>
    <property type="evidence" value="ECO:0007669"/>
    <property type="project" value="TreeGrafter"/>
</dbReference>
<gene>
    <name evidence="19" type="primary">pepD</name>
    <name evidence="19" type="ORF">CLCOL_08340</name>
</gene>
<dbReference type="Pfam" id="PF07687">
    <property type="entry name" value="M20_dimer"/>
    <property type="match status" value="1"/>
</dbReference>
<comment type="cofactor">
    <cofactor evidence="1">
        <name>Co(2+)</name>
        <dbReference type="ChEBI" id="CHEBI:48828"/>
    </cofactor>
</comment>
<dbReference type="EC" id="3.4.13.18" evidence="10"/>
<keyword evidence="3" id="KW-0645">Protease</keyword>
<evidence type="ECO:0000256" key="8">
    <source>
        <dbReference type="ARBA" id="ARBA00023285"/>
    </source>
</evidence>
<dbReference type="InterPro" id="IPR036264">
    <property type="entry name" value="Bact_exopeptidase_dim_dom"/>
</dbReference>
<evidence type="ECO:0000256" key="16">
    <source>
        <dbReference type="ARBA" id="ARBA00077688"/>
    </source>
</evidence>
<dbReference type="CDD" id="cd03890">
    <property type="entry name" value="M20_pepD"/>
    <property type="match status" value="1"/>
</dbReference>
<feature type="domain" description="Peptidase M20 dimerisation" evidence="18">
    <location>
        <begin position="210"/>
        <end position="293"/>
    </location>
</feature>
<comment type="catalytic activity">
    <reaction evidence="9">
        <text>Hydrolysis of dipeptides, preferentially hydrophobic dipeptides including prolyl amino acids.</text>
        <dbReference type="EC" id="3.4.13.18"/>
    </reaction>
</comment>
<reference evidence="19 20" key="1">
    <citation type="submission" date="2016-02" db="EMBL/GenBank/DDBJ databases">
        <title>Genome sequence of Clostridium colicanis DSM 13634.</title>
        <authorList>
            <person name="Poehlein A."/>
            <person name="Daniel R."/>
        </authorList>
    </citation>
    <scope>NUCLEOTIDE SEQUENCE [LARGE SCALE GENOMIC DNA]</scope>
    <source>
        <strain evidence="19 20">DSM 13634</strain>
    </source>
</reference>
<dbReference type="SUPFAM" id="SSF55031">
    <property type="entry name" value="Bacterial exopeptidase dimerisation domain"/>
    <property type="match status" value="1"/>
</dbReference>
<dbReference type="GO" id="GO:0046872">
    <property type="term" value="F:metal ion binding"/>
    <property type="evidence" value="ECO:0007669"/>
    <property type="project" value="UniProtKB-KW"/>
</dbReference>
<evidence type="ECO:0000256" key="1">
    <source>
        <dbReference type="ARBA" id="ARBA00001941"/>
    </source>
</evidence>
<keyword evidence="19" id="KW-0224">Dipeptidase</keyword>
<organism evidence="19 20">
    <name type="scientific">Clostridium colicanis DSM 13634</name>
    <dbReference type="NCBI Taxonomy" id="1121305"/>
    <lineage>
        <taxon>Bacteria</taxon>
        <taxon>Bacillati</taxon>
        <taxon>Bacillota</taxon>
        <taxon>Clostridia</taxon>
        <taxon>Eubacteriales</taxon>
        <taxon>Clostridiaceae</taxon>
        <taxon>Clostridium</taxon>
    </lineage>
</organism>
<sequence>MDYILKDLSPSLVFKYFEEISRIPRCSGKEKNISDYLVNFAKEHNLEVIQDEALNVIIKKGATKGYENAPTVILQGHMDMVCEKNKDVEHDFEKDPIKLRVEGDFIKASGTTLGADNGIAIAYCLAILASDDIEHPPIEVLITTEEETGMAGASAVKAENLSGKILINIDSEEEGELLTSCAGGVRNTVRLTVELEEKRQGFIPYKIIIKGLKGGHSGMDIDKGRGNSNKLMGRVLNSINSQMELYISDINGGAKMNAIPREAEAIIFIREGNESILNNIVKRMHNIFKDELRASDPGIIVEVEEVEKKPYRVFSKALTDKIISLLMLIPQGVQTMSMDIKGLVQSSTNLGVVATTEDEVTFESAIRSSVKSLKESIIAEIETLCNLVGAAMTLESDYPAWEYKENSYIREVFKKVYRDMYGKEPKITAIHAGLECGLLKDILGDIDMISFGPTMLDVHTPEERLSISSTKRTYEYLLQVLKAIKS</sequence>
<evidence type="ECO:0000256" key="10">
    <source>
        <dbReference type="ARBA" id="ARBA00038976"/>
    </source>
</evidence>
<dbReference type="InterPro" id="IPR001160">
    <property type="entry name" value="Peptidase_M20C"/>
</dbReference>
<evidence type="ECO:0000256" key="12">
    <source>
        <dbReference type="ARBA" id="ARBA00061423"/>
    </source>
</evidence>
<proteinExistence type="inferred from homology"/>
<dbReference type="Pfam" id="PF01546">
    <property type="entry name" value="Peptidase_M20"/>
    <property type="match status" value="1"/>
</dbReference>
<dbReference type="RefSeq" id="WP_061857737.1">
    <property type="nucleotide sequence ID" value="NZ_LTBB01000003.1"/>
</dbReference>
<keyword evidence="20" id="KW-1185">Reference proteome</keyword>
<dbReference type="EMBL" id="LTBB01000003">
    <property type="protein sequence ID" value="KYH29603.1"/>
    <property type="molecule type" value="Genomic_DNA"/>
</dbReference>
<keyword evidence="8" id="KW-0170">Cobalt</keyword>
<evidence type="ECO:0000256" key="17">
    <source>
        <dbReference type="ARBA" id="ARBA00078074"/>
    </source>
</evidence>
<evidence type="ECO:0000256" key="15">
    <source>
        <dbReference type="ARBA" id="ARBA00076004"/>
    </source>
</evidence>
<keyword evidence="4" id="KW-0479">Metal-binding</keyword>
<accession>A0A151APT6</accession>
<dbReference type="PANTHER" id="PTHR43501">
    <property type="entry name" value="CYTOSOL NON-SPECIFIC DIPEPTIDASE"/>
    <property type="match status" value="1"/>
</dbReference>
<evidence type="ECO:0000313" key="20">
    <source>
        <dbReference type="Proteomes" id="UP000075374"/>
    </source>
</evidence>